<gene>
    <name evidence="1" type="ORF">FC49_GL001002</name>
</gene>
<dbReference type="AlphaFoldDB" id="A0A0R1W9M4"/>
<proteinExistence type="predicted"/>
<evidence type="ECO:0000313" key="2">
    <source>
        <dbReference type="Proteomes" id="UP000050973"/>
    </source>
</evidence>
<protein>
    <submittedName>
        <fullName evidence="1">Uncharacterized protein</fullName>
    </submittedName>
</protein>
<dbReference type="PATRIC" id="fig|1423779.3.peg.1023"/>
<organism evidence="1 2">
    <name type="scientific">Limosilactobacillus oris DSM 4864</name>
    <dbReference type="NCBI Taxonomy" id="1423779"/>
    <lineage>
        <taxon>Bacteria</taxon>
        <taxon>Bacillati</taxon>
        <taxon>Bacillota</taxon>
        <taxon>Bacilli</taxon>
        <taxon>Lactobacillales</taxon>
        <taxon>Lactobacillaceae</taxon>
        <taxon>Limosilactobacillus</taxon>
    </lineage>
</organism>
<dbReference type="Proteomes" id="UP000050973">
    <property type="component" value="Unassembled WGS sequence"/>
</dbReference>
<evidence type="ECO:0000313" key="1">
    <source>
        <dbReference type="EMBL" id="KRM14640.1"/>
    </source>
</evidence>
<reference evidence="1 2" key="1">
    <citation type="journal article" date="2015" name="Genome Announc.">
        <title>Expanding the biotechnology potential of lactobacilli through comparative genomics of 213 strains and associated genera.</title>
        <authorList>
            <person name="Sun Z."/>
            <person name="Harris H.M."/>
            <person name="McCann A."/>
            <person name="Guo C."/>
            <person name="Argimon S."/>
            <person name="Zhang W."/>
            <person name="Yang X."/>
            <person name="Jeffery I.B."/>
            <person name="Cooney J.C."/>
            <person name="Kagawa T.F."/>
            <person name="Liu W."/>
            <person name="Song Y."/>
            <person name="Salvetti E."/>
            <person name="Wrobel A."/>
            <person name="Rasinkangas P."/>
            <person name="Parkhill J."/>
            <person name="Rea M.C."/>
            <person name="O'Sullivan O."/>
            <person name="Ritari J."/>
            <person name="Douillard F.P."/>
            <person name="Paul Ross R."/>
            <person name="Yang R."/>
            <person name="Briner A.E."/>
            <person name="Felis G.E."/>
            <person name="de Vos W.M."/>
            <person name="Barrangou R."/>
            <person name="Klaenhammer T.R."/>
            <person name="Caufield P.W."/>
            <person name="Cui Y."/>
            <person name="Zhang H."/>
            <person name="O'Toole P.W."/>
        </authorList>
    </citation>
    <scope>NUCLEOTIDE SEQUENCE [LARGE SCALE GENOMIC DNA]</scope>
    <source>
        <strain evidence="1 2">DSM 4864</strain>
    </source>
</reference>
<comment type="caution">
    <text evidence="1">The sequence shown here is derived from an EMBL/GenBank/DDBJ whole genome shotgun (WGS) entry which is preliminary data.</text>
</comment>
<accession>A0A0R1W9M4</accession>
<sequence length="176" mass="20959">MSMKKKLWITIGILALLGLWAIMYVPYNLEEYNYYYATHMKHRRYQYPFLPALGLTKLPPEYLPEFHIEYFKKKDIQDNTLTKQNVIRKGDYLEIRPSFISYATSKKNFNNDDVVGLAVPDSTGTIIPYDRKDLGKGLLQVLNDTQAELKRNSKKPLINLQKIYNWYFNWLYQKKF</sequence>
<dbReference type="EMBL" id="AZGE01000024">
    <property type="protein sequence ID" value="KRM14640.1"/>
    <property type="molecule type" value="Genomic_DNA"/>
</dbReference>
<name>A0A0R1W9M4_9LACO</name>